<feature type="domain" description="Chaplin" evidence="10">
    <location>
        <begin position="38"/>
        <end position="78"/>
    </location>
</feature>
<evidence type="ECO:0000256" key="3">
    <source>
        <dbReference type="ARBA" id="ARBA00022525"/>
    </source>
</evidence>
<evidence type="ECO:0000256" key="2">
    <source>
        <dbReference type="ARBA" id="ARBA00022512"/>
    </source>
</evidence>
<evidence type="ECO:0000313" key="12">
    <source>
        <dbReference type="Proteomes" id="UP000184388"/>
    </source>
</evidence>
<evidence type="ECO:0000256" key="6">
    <source>
        <dbReference type="ARBA" id="ARBA00023087"/>
    </source>
</evidence>
<sequence length="101" mass="10424">MNIAKKAAMVLMATGIATGVSTGAALANSGAQGAAVKSPGFASGNLAQMPIHMPINLCGNTINWVGVLNPAFGNACINASGFEREESRPHRHHHEDSGDER</sequence>
<evidence type="ECO:0000256" key="8">
    <source>
        <dbReference type="SAM" id="MobiDB-lite"/>
    </source>
</evidence>
<evidence type="ECO:0000256" key="9">
    <source>
        <dbReference type="SAM" id="SignalP"/>
    </source>
</evidence>
<evidence type="ECO:0000259" key="10">
    <source>
        <dbReference type="PROSITE" id="PS51884"/>
    </source>
</evidence>
<feature type="region of interest" description="Disordered" evidence="8">
    <location>
        <begin position="82"/>
        <end position="101"/>
    </location>
</feature>
<keyword evidence="2" id="KW-0134">Cell wall</keyword>
<evidence type="ECO:0000256" key="5">
    <source>
        <dbReference type="ARBA" id="ARBA00022889"/>
    </source>
</evidence>
<evidence type="ECO:0000313" key="11">
    <source>
        <dbReference type="EMBL" id="SHN12363.1"/>
    </source>
</evidence>
<dbReference type="PROSITE" id="PS51884">
    <property type="entry name" value="CHAPLIN"/>
    <property type="match status" value="1"/>
</dbReference>
<evidence type="ECO:0000256" key="4">
    <source>
        <dbReference type="ARBA" id="ARBA00022729"/>
    </source>
</evidence>
<comment type="caution">
    <text evidence="11">The sequence shown here is derived from an EMBL/GenBank/DDBJ whole genome shotgun (WGS) entry which is preliminary data.</text>
</comment>
<feature type="signal peptide" evidence="9">
    <location>
        <begin position="1"/>
        <end position="27"/>
    </location>
</feature>
<evidence type="ECO:0000256" key="7">
    <source>
        <dbReference type="PROSITE-ProRule" id="PRU01232"/>
    </source>
</evidence>
<keyword evidence="3" id="KW-0964">Secreted</keyword>
<dbReference type="GO" id="GO:0007155">
    <property type="term" value="P:cell adhesion"/>
    <property type="evidence" value="ECO:0007669"/>
    <property type="project" value="UniProtKB-KW"/>
</dbReference>
<dbReference type="EMBL" id="FRBK01000020">
    <property type="protein sequence ID" value="SHN12363.1"/>
    <property type="molecule type" value="Genomic_DNA"/>
</dbReference>
<proteinExistence type="predicted"/>
<evidence type="ECO:0000256" key="1">
    <source>
        <dbReference type="ARBA" id="ARBA00004191"/>
    </source>
</evidence>
<accession>A0A9X8N606</accession>
<gene>
    <name evidence="11" type="ORF">SAMN05216268_12071</name>
</gene>
<dbReference type="AlphaFoldDB" id="A0A9X8N606"/>
<reference evidence="12" key="1">
    <citation type="submission" date="2016-11" db="EMBL/GenBank/DDBJ databases">
        <authorList>
            <person name="Jaros S."/>
            <person name="Januszkiewicz K."/>
            <person name="Wedrychowicz H."/>
        </authorList>
    </citation>
    <scope>NUCLEOTIDE SEQUENCE [LARGE SCALE GENOMIC DNA]</scope>
    <source>
        <strain evidence="12">CGMCC 4.3555</strain>
    </source>
</reference>
<feature type="chain" id="PRO_5040831347" evidence="9">
    <location>
        <begin position="28"/>
        <end position="101"/>
    </location>
</feature>
<organism evidence="11 12">
    <name type="scientific">Streptomyces yunnanensis</name>
    <dbReference type="NCBI Taxonomy" id="156453"/>
    <lineage>
        <taxon>Bacteria</taxon>
        <taxon>Bacillati</taxon>
        <taxon>Actinomycetota</taxon>
        <taxon>Actinomycetes</taxon>
        <taxon>Kitasatosporales</taxon>
        <taxon>Streptomycetaceae</taxon>
        <taxon>Streptomyces</taxon>
    </lineage>
</organism>
<dbReference type="Proteomes" id="UP000184388">
    <property type="component" value="Unassembled WGS sequence"/>
</dbReference>
<keyword evidence="6 7" id="KW-0034">Amyloid</keyword>
<keyword evidence="5" id="KW-0130">Cell adhesion</keyword>
<dbReference type="InterPro" id="IPR005528">
    <property type="entry name" value="ChpA-H"/>
</dbReference>
<dbReference type="Pfam" id="PF03777">
    <property type="entry name" value="ChpA-C"/>
    <property type="match status" value="1"/>
</dbReference>
<protein>
    <submittedName>
        <fullName evidence="11">Small secreted domain</fullName>
    </submittedName>
</protein>
<name>A0A9X8N606_9ACTN</name>
<dbReference type="RefSeq" id="WP_073448213.1">
    <property type="nucleotide sequence ID" value="NZ_FRBK01000020.1"/>
</dbReference>
<keyword evidence="4 9" id="KW-0732">Signal</keyword>
<comment type="subcellular location">
    <subcellularLocation>
        <location evidence="1">Secreted</location>
        <location evidence="1">Cell wall</location>
    </subcellularLocation>
</comment>